<name>A0ABR9RIR7_9FIRM</name>
<dbReference type="SUPFAM" id="SSF50475">
    <property type="entry name" value="FMN-binding split barrel"/>
    <property type="match status" value="1"/>
</dbReference>
<accession>A0ABR9RIR7</accession>
<dbReference type="Proteomes" id="UP000758652">
    <property type="component" value="Unassembled WGS sequence"/>
</dbReference>
<dbReference type="Gene3D" id="2.30.110.10">
    <property type="entry name" value="Electron Transport, Fmn-binding Protein, Chain A"/>
    <property type="match status" value="1"/>
</dbReference>
<reference evidence="1 2" key="1">
    <citation type="submission" date="2020-10" db="EMBL/GenBank/DDBJ databases">
        <title>ChiBAC.</title>
        <authorList>
            <person name="Zenner C."/>
            <person name="Hitch T.C.A."/>
            <person name="Clavel T."/>
        </authorList>
    </citation>
    <scope>NUCLEOTIDE SEQUENCE [LARGE SCALE GENOMIC DNA]</scope>
    <source>
        <strain evidence="1 2">DSM 108991</strain>
    </source>
</reference>
<organism evidence="1 2">
    <name type="scientific">Claveliimonas monacensis</name>
    <dbReference type="NCBI Taxonomy" id="2779351"/>
    <lineage>
        <taxon>Bacteria</taxon>
        <taxon>Bacillati</taxon>
        <taxon>Bacillota</taxon>
        <taxon>Clostridia</taxon>
        <taxon>Lachnospirales</taxon>
        <taxon>Lachnospiraceae</taxon>
        <taxon>Claveliimonas</taxon>
    </lineage>
</organism>
<sequence>MRRPKRKMTDMGEITRMIDECMVCRIGMGSQGKIYVVPMNFGYSCQEEKLTFYLHSAKVGRKIEALKEEPEVCVELDCRHGLMEAEEPCSHSYYYASLIGTGKVQVLKTFEEKLDGLKKVMRHQTGKDFDNFDEKWVNAVEVLKVELEEYTCKYHDGTN</sequence>
<evidence type="ECO:0000313" key="2">
    <source>
        <dbReference type="Proteomes" id="UP000758652"/>
    </source>
</evidence>
<comment type="caution">
    <text evidence="1">The sequence shown here is derived from an EMBL/GenBank/DDBJ whole genome shotgun (WGS) entry which is preliminary data.</text>
</comment>
<evidence type="ECO:0000313" key="1">
    <source>
        <dbReference type="EMBL" id="MBE5062858.1"/>
    </source>
</evidence>
<gene>
    <name evidence="1" type="ORF">INF30_06235</name>
</gene>
<dbReference type="RefSeq" id="WP_226394590.1">
    <property type="nucleotide sequence ID" value="NZ_JADCKL010000003.1"/>
</dbReference>
<dbReference type="InterPro" id="IPR012349">
    <property type="entry name" value="Split_barrel_FMN-bd"/>
</dbReference>
<dbReference type="Pfam" id="PF12900">
    <property type="entry name" value="Pyridox_ox_2"/>
    <property type="match status" value="1"/>
</dbReference>
<dbReference type="EMBL" id="JADCKL010000003">
    <property type="protein sequence ID" value="MBE5062858.1"/>
    <property type="molecule type" value="Genomic_DNA"/>
</dbReference>
<proteinExistence type="predicted"/>
<protein>
    <submittedName>
        <fullName evidence="1">Pyridoxamine 5'-phosphate oxidase family protein</fullName>
    </submittedName>
</protein>
<dbReference type="PANTHER" id="PTHR34071:SF2">
    <property type="entry name" value="FLAVIN-NUCLEOTIDE-BINDING PROTEIN"/>
    <property type="match status" value="1"/>
</dbReference>
<dbReference type="InterPro" id="IPR024747">
    <property type="entry name" value="Pyridox_Oxase-rel"/>
</dbReference>
<keyword evidence="2" id="KW-1185">Reference proteome</keyword>
<dbReference type="PANTHER" id="PTHR34071">
    <property type="entry name" value="5-NITROIMIDAZOLE ANTIBIOTICS RESISTANCE PROTEIN, NIMA-FAMILY-RELATED PROTEIN-RELATED"/>
    <property type="match status" value="1"/>
</dbReference>